<gene>
    <name evidence="3" type="ORF">ATK86_7108</name>
</gene>
<evidence type="ECO:0000313" key="4">
    <source>
        <dbReference type="Proteomes" id="UP000233766"/>
    </source>
</evidence>
<organism evidence="3 4">
    <name type="scientific">Nocardia fluminea</name>
    <dbReference type="NCBI Taxonomy" id="134984"/>
    <lineage>
        <taxon>Bacteria</taxon>
        <taxon>Bacillati</taxon>
        <taxon>Actinomycetota</taxon>
        <taxon>Actinomycetes</taxon>
        <taxon>Mycobacteriales</taxon>
        <taxon>Nocardiaceae</taxon>
        <taxon>Nocardia</taxon>
    </lineage>
</organism>
<reference evidence="3 4" key="1">
    <citation type="submission" date="2017-12" db="EMBL/GenBank/DDBJ databases">
        <title>Sequencing the genomes of 1000 Actinobacteria strains.</title>
        <authorList>
            <person name="Klenk H.-P."/>
        </authorList>
    </citation>
    <scope>NUCLEOTIDE SEQUENCE [LARGE SCALE GENOMIC DNA]</scope>
    <source>
        <strain evidence="3 4">DSM 44489</strain>
    </source>
</reference>
<dbReference type="AlphaFoldDB" id="A0A2N3V500"/>
<name>A0A2N3V500_9NOCA</name>
<feature type="signal peptide" evidence="1">
    <location>
        <begin position="1"/>
        <end position="21"/>
    </location>
</feature>
<comment type="caution">
    <text evidence="3">The sequence shown here is derived from an EMBL/GenBank/DDBJ whole genome shotgun (WGS) entry which is preliminary data.</text>
</comment>
<feature type="chain" id="PRO_5039144346" description="DUF8176 domain-containing protein" evidence="1">
    <location>
        <begin position="22"/>
        <end position="150"/>
    </location>
</feature>
<evidence type="ECO:0000256" key="1">
    <source>
        <dbReference type="SAM" id="SignalP"/>
    </source>
</evidence>
<feature type="domain" description="DUF8176" evidence="2">
    <location>
        <begin position="26"/>
        <end position="148"/>
    </location>
</feature>
<dbReference type="Proteomes" id="UP000233766">
    <property type="component" value="Unassembled WGS sequence"/>
</dbReference>
<accession>A0A2N3V500</accession>
<keyword evidence="4" id="KW-1185">Reference proteome</keyword>
<protein>
    <recommendedName>
        <fullName evidence="2">DUF8176 domain-containing protein</fullName>
    </recommendedName>
</protein>
<evidence type="ECO:0000259" key="2">
    <source>
        <dbReference type="Pfam" id="PF26527"/>
    </source>
</evidence>
<evidence type="ECO:0000313" key="3">
    <source>
        <dbReference type="EMBL" id="PKV76707.1"/>
    </source>
</evidence>
<dbReference type="EMBL" id="PJMW01000003">
    <property type="protein sequence ID" value="PKV76707.1"/>
    <property type="molecule type" value="Genomic_DNA"/>
</dbReference>
<sequence length="150" mass="15681">MLVGLATLAVVAAVIAPNGSAQPTASACEETSQADVVTGSGPGDTTTGPTSILGFNHAYYVNRSAELTRRFLTSDSAITTGDRLQTGIDAVPTDTRHCVSIAPLNVNGESALWTVTVTEYRPGTEPWIARQTVTTRTSDRVTLISEITAS</sequence>
<proteinExistence type="predicted"/>
<dbReference type="Pfam" id="PF26527">
    <property type="entry name" value="DUF8176"/>
    <property type="match status" value="1"/>
</dbReference>
<keyword evidence="1" id="KW-0732">Signal</keyword>
<dbReference type="InterPro" id="IPR058489">
    <property type="entry name" value="DUF8176"/>
</dbReference>